<organism evidence="1 2">
    <name type="scientific">Agrobacterium phage Atu_ph07</name>
    <dbReference type="NCBI Taxonomy" id="2024264"/>
    <lineage>
        <taxon>Viruses</taxon>
        <taxon>Duplodnaviria</taxon>
        <taxon>Heunggongvirae</taxon>
        <taxon>Uroviricota</taxon>
        <taxon>Caudoviricetes</taxon>
        <taxon>Polybotosvirus</taxon>
        <taxon>Polybotosvirus Atuph07</taxon>
    </lineage>
</organism>
<sequence length="61" mass="7147">MVITDIGYYESLEIRWFRDQTKFIGKFKDDGGFVFHEHTTVGIGDLDDMVSLITRRESFRG</sequence>
<keyword evidence="2" id="KW-1185">Reference proteome</keyword>
<reference evidence="1 2" key="1">
    <citation type="submission" date="2017-06" db="EMBL/GenBank/DDBJ databases">
        <authorList>
            <person name="Kim H.J."/>
            <person name="Triplett B.A."/>
        </authorList>
    </citation>
    <scope>NUCLEOTIDE SEQUENCE [LARGE SCALE GENOMIC DNA]</scope>
</reference>
<dbReference type="GeneID" id="40088561"/>
<dbReference type="Proteomes" id="UP000223025">
    <property type="component" value="Segment"/>
</dbReference>
<proteinExistence type="predicted"/>
<accession>A0A2L0V0K2</accession>
<dbReference type="RefSeq" id="YP_009612223.1">
    <property type="nucleotide sequence ID" value="NC_042013.1"/>
</dbReference>
<dbReference type="EMBL" id="MF403008">
    <property type="protein sequence ID" value="AUZ95317.1"/>
    <property type="molecule type" value="Genomic_DNA"/>
</dbReference>
<dbReference type="KEGG" id="vg:40088561"/>
<evidence type="ECO:0000313" key="2">
    <source>
        <dbReference type="Proteomes" id="UP000223025"/>
    </source>
</evidence>
<name>A0A2L0V0K2_9CAUD</name>
<protein>
    <submittedName>
        <fullName evidence="1">Uncharacterized protein</fullName>
    </submittedName>
</protein>
<evidence type="ECO:0000313" key="1">
    <source>
        <dbReference type="EMBL" id="AUZ95317.1"/>
    </source>
</evidence>